<name>A0A1F7W6L9_9BACT</name>
<reference evidence="1 2" key="1">
    <citation type="journal article" date="2016" name="Nat. Commun.">
        <title>Thousands of microbial genomes shed light on interconnected biogeochemical processes in an aquifer system.</title>
        <authorList>
            <person name="Anantharaman K."/>
            <person name="Brown C.T."/>
            <person name="Hug L.A."/>
            <person name="Sharon I."/>
            <person name="Castelle C.J."/>
            <person name="Probst A.J."/>
            <person name="Thomas B.C."/>
            <person name="Singh A."/>
            <person name="Wilkins M.J."/>
            <person name="Karaoz U."/>
            <person name="Brodie E.L."/>
            <person name="Williams K.H."/>
            <person name="Hubbard S.S."/>
            <person name="Banfield J.F."/>
        </authorList>
    </citation>
    <scope>NUCLEOTIDE SEQUENCE [LARGE SCALE GENOMIC DNA]</scope>
</reference>
<sequence>MHPDPFLPLPRFLEDVLPKLTGNASSLAHLVASYRPIGIARVTDSEEIRATSNLTTIALSGINPVLAARDLPDLLRTWVEPDVSLIATLYAGPRAFMEMLALMNAVQLERPDAQFVILTCGCVDHAERQSLLRGIERGTITNLVRTTCGGSVEIAAILDAVIEDRQRMRHRAAKAPAESSHLCV</sequence>
<gene>
    <name evidence="1" type="ORF">A2304_02040</name>
</gene>
<protein>
    <submittedName>
        <fullName evidence="1">Uncharacterized protein</fullName>
    </submittedName>
</protein>
<dbReference type="EMBL" id="MGFE01000020">
    <property type="protein sequence ID" value="OGL98451.1"/>
    <property type="molecule type" value="Genomic_DNA"/>
</dbReference>
<evidence type="ECO:0000313" key="2">
    <source>
        <dbReference type="Proteomes" id="UP000176501"/>
    </source>
</evidence>
<evidence type="ECO:0000313" key="1">
    <source>
        <dbReference type="EMBL" id="OGL98451.1"/>
    </source>
</evidence>
<dbReference type="Proteomes" id="UP000176501">
    <property type="component" value="Unassembled WGS sequence"/>
</dbReference>
<organism evidence="1 2">
    <name type="scientific">Candidatus Uhrbacteria bacterium RIFOXYB2_FULL_57_15</name>
    <dbReference type="NCBI Taxonomy" id="1802422"/>
    <lineage>
        <taxon>Bacteria</taxon>
        <taxon>Candidatus Uhriibacteriota</taxon>
    </lineage>
</organism>
<proteinExistence type="predicted"/>
<comment type="caution">
    <text evidence="1">The sequence shown here is derived from an EMBL/GenBank/DDBJ whole genome shotgun (WGS) entry which is preliminary data.</text>
</comment>
<accession>A0A1F7W6L9</accession>
<dbReference type="AlphaFoldDB" id="A0A1F7W6L9"/>